<protein>
    <submittedName>
        <fullName evidence="3">Ubiquitin activation protein</fullName>
    </submittedName>
</protein>
<dbReference type="GO" id="GO:0061504">
    <property type="term" value="P:cyclic threonylcarbamoyladenosine biosynthetic process"/>
    <property type="evidence" value="ECO:0007669"/>
    <property type="project" value="TreeGrafter"/>
</dbReference>
<dbReference type="Proteomes" id="UP001165079">
    <property type="component" value="Unassembled WGS sequence"/>
</dbReference>
<evidence type="ECO:0000313" key="4">
    <source>
        <dbReference type="Proteomes" id="UP001165079"/>
    </source>
</evidence>
<sequence>MIADVSPGGLRLAFSVGPWLIDAFQASGDTEALAEIQDLRARVLYDNGRRPSFRHTDGRHTDPQDLDHDAWHFLARREPGARPLGYVRLAMPRATARFQSREYLGDQAYDALLTEHGLPAGRVFEHSRLVVEHRARKLGLGIHLNAVAIAAAHALGAAAMTGTSGTKDGQDRFHERFGFRAVPGTRRYVERYTEDVVLMMQRTAEGAGEYTDLIARLAAEFASLCIGPPETAEHTGGILPRQVPRESSGTPAALRGREPDLRSWRPTLLTPSDPGDRTALEALLASGVIREVHDTIEDQIGELISSRDPKTVPDPTQRAEQLAGLAAWEYGTWVHYPWSARLVHVLPREEFRLVRTDRNRGKIERPEQRRLLGRTIGVAGLSVGNSAAVTLALEGIGGRFRLADFDDFGLSNLNRLRAGVADLAVNKTVLTARQLFEIDPYLDIEIFPDGLHEGNLADFVDGLDLLVEECDSPHVKIAARERARLLGVPVVMDCNDRGMLDVERFDLEPARPLLHGRIRITAQEAAGLSRDERIALILDMVDLDRISPELRASIAELGRTLSSWPQLASGVALGGALVTDAARRILLGGDCPSGRYYTDFTELLAAARDTSGMPRDAAGNRRPDLETAA</sequence>
<dbReference type="GO" id="GO:0008641">
    <property type="term" value="F:ubiquitin-like modifier activating enzyme activity"/>
    <property type="evidence" value="ECO:0007669"/>
    <property type="project" value="InterPro"/>
</dbReference>
<name>A0A9W6SM72_9ACTN</name>
<comment type="caution">
    <text evidence="3">The sequence shown here is derived from an EMBL/GenBank/DDBJ whole genome shotgun (WGS) entry which is preliminary data.</text>
</comment>
<proteinExistence type="predicted"/>
<evidence type="ECO:0000259" key="2">
    <source>
        <dbReference type="Pfam" id="PF00899"/>
    </source>
</evidence>
<evidence type="ECO:0000313" key="3">
    <source>
        <dbReference type="EMBL" id="GLZ78477.1"/>
    </source>
</evidence>
<dbReference type="PANTHER" id="PTHR43267">
    <property type="entry name" value="TRNA THREONYLCARBAMOYLADENOSINE DEHYDRATASE"/>
    <property type="match status" value="1"/>
</dbReference>
<dbReference type="Pfam" id="PF00899">
    <property type="entry name" value="ThiF"/>
    <property type="match status" value="1"/>
</dbReference>
<dbReference type="AlphaFoldDB" id="A0A9W6SM72"/>
<dbReference type="InterPro" id="IPR016181">
    <property type="entry name" value="Acyl_CoA_acyltransferase"/>
</dbReference>
<reference evidence="3" key="1">
    <citation type="submission" date="2023-03" db="EMBL/GenBank/DDBJ databases">
        <title>Actinorhabdospora filicis NBRC 111898.</title>
        <authorList>
            <person name="Ichikawa N."/>
            <person name="Sato H."/>
            <person name="Tonouchi N."/>
        </authorList>
    </citation>
    <scope>NUCLEOTIDE SEQUENCE</scope>
    <source>
        <strain evidence="3">NBRC 111898</strain>
    </source>
</reference>
<dbReference type="InterPro" id="IPR000594">
    <property type="entry name" value="ThiF_NAD_FAD-bd"/>
</dbReference>
<dbReference type="InterPro" id="IPR035985">
    <property type="entry name" value="Ubiquitin-activating_enz"/>
</dbReference>
<keyword evidence="4" id="KW-1185">Reference proteome</keyword>
<organism evidence="3 4">
    <name type="scientific">Actinorhabdospora filicis</name>
    <dbReference type="NCBI Taxonomy" id="1785913"/>
    <lineage>
        <taxon>Bacteria</taxon>
        <taxon>Bacillati</taxon>
        <taxon>Actinomycetota</taxon>
        <taxon>Actinomycetes</taxon>
        <taxon>Micromonosporales</taxon>
        <taxon>Micromonosporaceae</taxon>
        <taxon>Actinorhabdospora</taxon>
    </lineage>
</organism>
<dbReference type="PANTHER" id="PTHR43267:SF3">
    <property type="entry name" value="THIF PROTEIN"/>
    <property type="match status" value="1"/>
</dbReference>
<dbReference type="SUPFAM" id="SSF69572">
    <property type="entry name" value="Activating enzymes of the ubiquitin-like proteins"/>
    <property type="match status" value="1"/>
</dbReference>
<gene>
    <name evidence="3" type="ORF">Afil01_32840</name>
</gene>
<dbReference type="InterPro" id="IPR045886">
    <property type="entry name" value="ThiF/MoeB/HesA"/>
</dbReference>
<dbReference type="GO" id="GO:0061503">
    <property type="term" value="F:tRNA threonylcarbamoyladenosine dehydratase"/>
    <property type="evidence" value="ECO:0007669"/>
    <property type="project" value="TreeGrafter"/>
</dbReference>
<accession>A0A9W6SM72</accession>
<dbReference type="CDD" id="cd01483">
    <property type="entry name" value="E1_enzyme_family"/>
    <property type="match status" value="1"/>
</dbReference>
<feature type="region of interest" description="Disordered" evidence="1">
    <location>
        <begin position="233"/>
        <end position="272"/>
    </location>
</feature>
<dbReference type="Gene3D" id="3.40.630.30">
    <property type="match status" value="1"/>
</dbReference>
<dbReference type="Gene3D" id="3.40.50.720">
    <property type="entry name" value="NAD(P)-binding Rossmann-like Domain"/>
    <property type="match status" value="1"/>
</dbReference>
<evidence type="ECO:0000256" key="1">
    <source>
        <dbReference type="SAM" id="MobiDB-lite"/>
    </source>
</evidence>
<feature type="domain" description="THIF-type NAD/FAD binding fold" evidence="2">
    <location>
        <begin position="358"/>
        <end position="491"/>
    </location>
</feature>
<dbReference type="RefSeq" id="WP_285663629.1">
    <property type="nucleotide sequence ID" value="NZ_BSTX01000002.1"/>
</dbReference>
<dbReference type="SUPFAM" id="SSF55729">
    <property type="entry name" value="Acyl-CoA N-acyltransferases (Nat)"/>
    <property type="match status" value="1"/>
</dbReference>
<dbReference type="EMBL" id="BSTX01000002">
    <property type="protein sequence ID" value="GLZ78477.1"/>
    <property type="molecule type" value="Genomic_DNA"/>
</dbReference>